<dbReference type="SUPFAM" id="SSF53448">
    <property type="entry name" value="Nucleotide-diphospho-sugar transferases"/>
    <property type="match status" value="1"/>
</dbReference>
<dbReference type="InterPro" id="IPR050256">
    <property type="entry name" value="Glycosyltransferase_2"/>
</dbReference>
<accession>A0A4R6Y464</accession>
<dbReference type="GO" id="GO:0016740">
    <property type="term" value="F:transferase activity"/>
    <property type="evidence" value="ECO:0007669"/>
    <property type="project" value="UniProtKB-KW"/>
</dbReference>
<dbReference type="EMBL" id="SNZE01000034">
    <property type="protein sequence ID" value="TDR28819.1"/>
    <property type="molecule type" value="Genomic_DNA"/>
</dbReference>
<sequence>MSFFKGLKVAVVIPCYNEEKSIGSVILDLKKVLPEASIYVFDNNSTDKTAEVAKLEGAHVINVALKGKGNVVRRMFADVEADIYVMLDGDATYYAPSSLHLIEKLCKEHLDMVVGVRVEEQDSDAYRRGHRWGNTMLTKTVQHVFGGQFTDMLSGYRVFSRRYAKSFPALSKGFEIETELTIHALELRMPYGELNTPYGERLEGSESKLSTYKDGFKILKTIFRLYMVERPMAFFSIFGTLFIASAISLSIPLLSEYLNTGLVPRLPTAILSSAMVLTGLLSFSCGFILETVTRGRNESKRLVYLSIPRTQFKDE</sequence>
<dbReference type="OrthoDB" id="276604at2"/>
<name>A0A4R6Y464_9BURK</name>
<dbReference type="Pfam" id="PF00535">
    <property type="entry name" value="Glycos_transf_2"/>
    <property type="match status" value="1"/>
</dbReference>
<dbReference type="Gene3D" id="3.90.550.10">
    <property type="entry name" value="Spore Coat Polysaccharide Biosynthesis Protein SpsA, Chain A"/>
    <property type="match status" value="1"/>
</dbReference>
<dbReference type="InterPro" id="IPR029044">
    <property type="entry name" value="Nucleotide-diphossugar_trans"/>
</dbReference>
<dbReference type="Proteomes" id="UP000294480">
    <property type="component" value="Unassembled WGS sequence"/>
</dbReference>
<keyword evidence="4" id="KW-1185">Reference proteome</keyword>
<feature type="transmembrane region" description="Helical" evidence="1">
    <location>
        <begin position="266"/>
        <end position="289"/>
    </location>
</feature>
<dbReference type="PANTHER" id="PTHR48090">
    <property type="entry name" value="UNDECAPRENYL-PHOSPHATE 4-DEOXY-4-FORMAMIDO-L-ARABINOSE TRANSFERASE-RELATED"/>
    <property type="match status" value="1"/>
</dbReference>
<keyword evidence="1" id="KW-0472">Membrane</keyword>
<reference evidence="3 4" key="1">
    <citation type="submission" date="2019-03" db="EMBL/GenBank/DDBJ databases">
        <title>Genomic Encyclopedia of Type Strains, Phase IV (KMG-IV): sequencing the most valuable type-strain genomes for metagenomic binning, comparative biology and taxonomic classification.</title>
        <authorList>
            <person name="Goeker M."/>
        </authorList>
    </citation>
    <scope>NUCLEOTIDE SEQUENCE [LARGE SCALE GENOMIC DNA]</scope>
    <source>
        <strain evidence="3 4">DSM 102852</strain>
    </source>
</reference>
<dbReference type="CDD" id="cd04179">
    <property type="entry name" value="DPM_DPG-synthase_like"/>
    <property type="match status" value="1"/>
</dbReference>
<dbReference type="InterPro" id="IPR001173">
    <property type="entry name" value="Glyco_trans_2-like"/>
</dbReference>
<keyword evidence="1" id="KW-1133">Transmembrane helix</keyword>
<organism evidence="3 4">
    <name type="scientific">Hydromonas duriensis</name>
    <dbReference type="NCBI Taxonomy" id="1527608"/>
    <lineage>
        <taxon>Bacteria</taxon>
        <taxon>Pseudomonadati</taxon>
        <taxon>Pseudomonadota</taxon>
        <taxon>Betaproteobacteria</taxon>
        <taxon>Burkholderiales</taxon>
        <taxon>Burkholderiaceae</taxon>
        <taxon>Hydromonas</taxon>
    </lineage>
</organism>
<dbReference type="PANTHER" id="PTHR48090:SF7">
    <property type="entry name" value="RFBJ PROTEIN"/>
    <property type="match status" value="1"/>
</dbReference>
<feature type="domain" description="Glycosyltransferase 2-like" evidence="2">
    <location>
        <begin position="11"/>
        <end position="165"/>
    </location>
</feature>
<evidence type="ECO:0000313" key="4">
    <source>
        <dbReference type="Proteomes" id="UP000294480"/>
    </source>
</evidence>
<evidence type="ECO:0000259" key="2">
    <source>
        <dbReference type="Pfam" id="PF00535"/>
    </source>
</evidence>
<keyword evidence="3" id="KW-0808">Transferase</keyword>
<feature type="transmembrane region" description="Helical" evidence="1">
    <location>
        <begin position="232"/>
        <end position="254"/>
    </location>
</feature>
<evidence type="ECO:0000313" key="3">
    <source>
        <dbReference type="EMBL" id="TDR28819.1"/>
    </source>
</evidence>
<protein>
    <submittedName>
        <fullName evidence="3">Glycosyltransferase involved in cell wall biosynthesis</fullName>
    </submittedName>
</protein>
<gene>
    <name evidence="3" type="ORF">DFR44_13414</name>
</gene>
<evidence type="ECO:0000256" key="1">
    <source>
        <dbReference type="SAM" id="Phobius"/>
    </source>
</evidence>
<dbReference type="RefSeq" id="WP_133621518.1">
    <property type="nucleotide sequence ID" value="NZ_SNZE01000034.1"/>
</dbReference>
<comment type="caution">
    <text evidence="3">The sequence shown here is derived from an EMBL/GenBank/DDBJ whole genome shotgun (WGS) entry which is preliminary data.</text>
</comment>
<dbReference type="AlphaFoldDB" id="A0A4R6Y464"/>
<proteinExistence type="predicted"/>
<keyword evidence="1" id="KW-0812">Transmembrane</keyword>